<evidence type="ECO:0000313" key="3">
    <source>
        <dbReference type="EMBL" id="MDX5976865.1"/>
    </source>
</evidence>
<dbReference type="Proteomes" id="UP001276761">
    <property type="component" value="Unassembled WGS sequence"/>
</dbReference>
<reference evidence="3" key="1">
    <citation type="submission" date="2023-11" db="EMBL/GenBank/DDBJ databases">
        <title>MicrobeMod: A computational toolkit for identifying prokaryotic methylation and restriction-modification with nanopore sequencing.</title>
        <authorList>
            <person name="Crits-Christoph A."/>
            <person name="Kang S.C."/>
            <person name="Lee H."/>
            <person name="Ostrov N."/>
        </authorList>
    </citation>
    <scope>NUCLEOTIDE SEQUENCE</scope>
    <source>
        <strain evidence="3">ATCC BAA-953</strain>
    </source>
</reference>
<gene>
    <name evidence="3" type="ORF">SIL78_04725</name>
</gene>
<dbReference type="GO" id="GO:0016887">
    <property type="term" value="F:ATP hydrolysis activity"/>
    <property type="evidence" value="ECO:0007669"/>
    <property type="project" value="InterPro"/>
</dbReference>
<feature type="domain" description="ATPase AAA-type core" evidence="1">
    <location>
        <begin position="283"/>
        <end position="351"/>
    </location>
</feature>
<evidence type="ECO:0000259" key="1">
    <source>
        <dbReference type="Pfam" id="PF13304"/>
    </source>
</evidence>
<keyword evidence="3" id="KW-0067">ATP-binding</keyword>
<dbReference type="Pfam" id="PF13304">
    <property type="entry name" value="AAA_21"/>
    <property type="match status" value="1"/>
</dbReference>
<dbReference type="GO" id="GO:0005524">
    <property type="term" value="F:ATP binding"/>
    <property type="evidence" value="ECO:0007669"/>
    <property type="project" value="UniProtKB-KW"/>
</dbReference>
<feature type="domain" description="Rad50/SbcC-type AAA" evidence="2">
    <location>
        <begin position="42"/>
        <end position="76"/>
    </location>
</feature>
<dbReference type="InterPro" id="IPR003959">
    <property type="entry name" value="ATPase_AAA_core"/>
</dbReference>
<dbReference type="PANTHER" id="PTHR43581:SF4">
    <property type="entry name" value="ATP_GTP PHOSPHATASE"/>
    <property type="match status" value="1"/>
</dbReference>
<name>A0AAJ2RZZ9_9GAMM</name>
<accession>A0AAJ2RZZ9</accession>
<sequence length="594" mass="67647">MSLGLNSFSDSSVEIEKCVNILSGFSPGKPLVNYISYARFPNFKNIERGAEISFDFPFTAIVGANGSGKSSILYALYGMPDGYSTSRFWFSTELDPIVAVKDPPRSICGHWHSQYKNIVETRKARVYRKNRNYEYWEPTKATKGDGMPDIPKENYLRKDADRWNPVEREVVYLNMRKLIGSFDRNFSFGFDSLSITERHNLMKAGAKKIKSVLDRDVNTWRLGGGRERVFENRVLTDEELCWVSYILGRAYRKANYIVHNLYSIESAPDVSVVFDWGIQYSEAFAGSGEISVVHLVIKIIAAKKYSLVLIDEPETSLHPGAQRKVLEFMLKKIKEKHLQVVVSTHSQSFLDGLPDTAIKVVEHNSQGHSRILNKCSPHIALHRLGVESFNKKIIYVEDALAKLLVEQALKSMDEAEKRVFEVRVAPGGAQDMKVRQIPAHIVSDHDCYFIFDGDQKKVEKFSDPRKLPEQSVESLDGLLIKELGEVPKFFLSGGNDVEGTKSEKIKCQQEYLQWASERVKYLNYLCPEAFLLKFLGDSEEEIVSSKIAKKIFKEKYSYGMTSEQESGVVLMMLRNVPIDNSEMLFIRGLVKSWL</sequence>
<dbReference type="InterPro" id="IPR038729">
    <property type="entry name" value="Rad50/SbcC_AAA"/>
</dbReference>
<dbReference type="RefSeq" id="WP_198349048.1">
    <property type="nucleotide sequence ID" value="NZ_JABASV010000003.1"/>
</dbReference>
<dbReference type="PANTHER" id="PTHR43581">
    <property type="entry name" value="ATP/GTP PHOSPHATASE"/>
    <property type="match status" value="1"/>
</dbReference>
<keyword evidence="3" id="KW-0547">Nucleotide-binding</keyword>
<organism evidence="3 4">
    <name type="scientific">Vreelandella alkaliphila</name>
    <dbReference type="NCBI Taxonomy" id="272774"/>
    <lineage>
        <taxon>Bacteria</taxon>
        <taxon>Pseudomonadati</taxon>
        <taxon>Pseudomonadota</taxon>
        <taxon>Gammaproteobacteria</taxon>
        <taxon>Oceanospirillales</taxon>
        <taxon>Halomonadaceae</taxon>
        <taxon>Vreelandella</taxon>
    </lineage>
</organism>
<dbReference type="InterPro" id="IPR027417">
    <property type="entry name" value="P-loop_NTPase"/>
</dbReference>
<dbReference type="EMBL" id="JAWXXT010000001">
    <property type="protein sequence ID" value="MDX5976865.1"/>
    <property type="molecule type" value="Genomic_DNA"/>
</dbReference>
<dbReference type="GO" id="GO:0006302">
    <property type="term" value="P:double-strand break repair"/>
    <property type="evidence" value="ECO:0007669"/>
    <property type="project" value="InterPro"/>
</dbReference>
<dbReference type="SUPFAM" id="SSF52540">
    <property type="entry name" value="P-loop containing nucleoside triphosphate hydrolases"/>
    <property type="match status" value="1"/>
</dbReference>
<dbReference type="Gene3D" id="3.40.50.300">
    <property type="entry name" value="P-loop containing nucleotide triphosphate hydrolases"/>
    <property type="match status" value="2"/>
</dbReference>
<evidence type="ECO:0000259" key="2">
    <source>
        <dbReference type="Pfam" id="PF13476"/>
    </source>
</evidence>
<evidence type="ECO:0000313" key="4">
    <source>
        <dbReference type="Proteomes" id="UP001276761"/>
    </source>
</evidence>
<dbReference type="Pfam" id="PF13476">
    <property type="entry name" value="AAA_23"/>
    <property type="match status" value="1"/>
</dbReference>
<dbReference type="CDD" id="cd00267">
    <property type="entry name" value="ABC_ATPase"/>
    <property type="match status" value="1"/>
</dbReference>
<comment type="caution">
    <text evidence="3">The sequence shown here is derived from an EMBL/GenBank/DDBJ whole genome shotgun (WGS) entry which is preliminary data.</text>
</comment>
<dbReference type="InterPro" id="IPR051396">
    <property type="entry name" value="Bact_Antivir_Def_Nuclease"/>
</dbReference>
<dbReference type="AlphaFoldDB" id="A0AAJ2RZZ9"/>
<dbReference type="GeneID" id="303164780"/>
<proteinExistence type="predicted"/>
<protein>
    <submittedName>
        <fullName evidence="3">ATP-binding protein</fullName>
    </submittedName>
</protein>